<feature type="compositionally biased region" description="Basic and acidic residues" evidence="1">
    <location>
        <begin position="35"/>
        <end position="61"/>
    </location>
</feature>
<dbReference type="SUPFAM" id="SSF57997">
    <property type="entry name" value="Tropomyosin"/>
    <property type="match status" value="1"/>
</dbReference>
<dbReference type="AlphaFoldDB" id="A0AAI9E9X7"/>
<gene>
    <name evidence="2" type="ORF">LECACI_7A003666</name>
</gene>
<dbReference type="EMBL" id="CAVMBE010000018">
    <property type="protein sequence ID" value="CAK3975203.1"/>
    <property type="molecule type" value="Genomic_DNA"/>
</dbReference>
<keyword evidence="3" id="KW-1185">Reference proteome</keyword>
<feature type="compositionally biased region" description="Polar residues" evidence="1">
    <location>
        <begin position="119"/>
        <end position="128"/>
    </location>
</feature>
<feature type="region of interest" description="Disordered" evidence="1">
    <location>
        <begin position="35"/>
        <end position="72"/>
    </location>
</feature>
<comment type="caution">
    <text evidence="2">The sequence shown here is derived from an EMBL/GenBank/DDBJ whole genome shotgun (WGS) entry which is preliminary data.</text>
</comment>
<feature type="region of interest" description="Disordered" evidence="1">
    <location>
        <begin position="311"/>
        <end position="331"/>
    </location>
</feature>
<evidence type="ECO:0000256" key="1">
    <source>
        <dbReference type="SAM" id="MobiDB-lite"/>
    </source>
</evidence>
<feature type="region of interest" description="Disordered" evidence="1">
    <location>
        <begin position="109"/>
        <end position="131"/>
    </location>
</feature>
<reference evidence="2" key="1">
    <citation type="submission" date="2023-11" db="EMBL/GenBank/DDBJ databases">
        <authorList>
            <person name="Alioto T."/>
            <person name="Alioto T."/>
            <person name="Gomez Garrido J."/>
        </authorList>
    </citation>
    <scope>NUCLEOTIDE SEQUENCE</scope>
</reference>
<feature type="region of interest" description="Disordered" evidence="1">
    <location>
        <begin position="406"/>
        <end position="437"/>
    </location>
</feature>
<dbReference type="Proteomes" id="UP001296104">
    <property type="component" value="Unassembled WGS sequence"/>
</dbReference>
<name>A0AAI9E9X7_9PEZI</name>
<accession>A0AAI9E9X7</accession>
<evidence type="ECO:0000313" key="2">
    <source>
        <dbReference type="EMBL" id="CAK3975203.1"/>
    </source>
</evidence>
<sequence length="600" mass="67670">MEGFSDGDPDIPLLGQIGQQIRGLRNQLAAARRETEHFSERLRASEQENGDLRREKAESTRRAQAIDQASSDLQKACDDLKEELRLKETATRELEAKLEEASRNTVPALLDHDAGTGRGQQQVRQSIETTRRRPRAIAPGFVRLEHEGDKHYVDMFDGHKEPNPQWHNLDLQEWRNSKALGKLDPVRPCVWKYSAIAGLPDERGDADKAKRGHRRMVEDTQASRPRDSVLDGQQATRKADGACGIPEYRLTAHGGNKDARERLQVSAPDRDATGDIFTDGAHSRDRSQTDDMSGTRLRLFGPRRDSLIPTETVQSEHRSIKKRAASPESEEAMSARHPRCVTCWKLGLKCFTPDTGRHCTKCKGKGMCVFKRCKHGLGCRSSHCLYVHPGQIDESRYIVEDGSFGEKRARQEDQPGSAARVPSPEEATNSTRGKDRPRQQQPVCVRCWRGSKWCLGGPRCSSCKEAGSQCIYKHCRHGLACMKKKCVYMHPDQYDPHQVAWQVEAGDLGVKNSEMGSQSTTRRTNDVLHRKAICKECFETRALCDFDDVCKNCRILEVRCVRVWCDEGEECTSRRCPAVHPGQVGKEAIVEQGRLRWVRG</sequence>
<feature type="region of interest" description="Disordered" evidence="1">
    <location>
        <begin position="203"/>
        <end position="238"/>
    </location>
</feature>
<protein>
    <submittedName>
        <fullName evidence="2">Uncharacterized protein</fullName>
    </submittedName>
</protein>
<feature type="region of interest" description="Disordered" evidence="1">
    <location>
        <begin position="270"/>
        <end position="297"/>
    </location>
</feature>
<organism evidence="2 3">
    <name type="scientific">Lecanosticta acicola</name>
    <dbReference type="NCBI Taxonomy" id="111012"/>
    <lineage>
        <taxon>Eukaryota</taxon>
        <taxon>Fungi</taxon>
        <taxon>Dikarya</taxon>
        <taxon>Ascomycota</taxon>
        <taxon>Pezizomycotina</taxon>
        <taxon>Dothideomycetes</taxon>
        <taxon>Dothideomycetidae</taxon>
        <taxon>Mycosphaerellales</taxon>
        <taxon>Mycosphaerellaceae</taxon>
        <taxon>Lecanosticta</taxon>
    </lineage>
</organism>
<evidence type="ECO:0000313" key="3">
    <source>
        <dbReference type="Proteomes" id="UP001296104"/>
    </source>
</evidence>
<proteinExistence type="predicted"/>